<evidence type="ECO:0000313" key="2">
    <source>
        <dbReference type="Proteomes" id="UP001295423"/>
    </source>
</evidence>
<keyword evidence="2" id="KW-1185">Reference proteome</keyword>
<dbReference type="InterPro" id="IPR027417">
    <property type="entry name" value="P-loop_NTPase"/>
</dbReference>
<gene>
    <name evidence="1" type="ORF">CYCCA115_LOCUS19153</name>
</gene>
<dbReference type="AlphaFoldDB" id="A0AAD2G6H3"/>
<dbReference type="Gene3D" id="3.40.50.300">
    <property type="entry name" value="P-loop containing nucleotide triphosphate hydrolases"/>
    <property type="match status" value="1"/>
</dbReference>
<evidence type="ECO:0000313" key="1">
    <source>
        <dbReference type="EMBL" id="CAJ1961351.1"/>
    </source>
</evidence>
<name>A0AAD2G6H3_9STRA</name>
<proteinExistence type="predicted"/>
<sequence length="467" mass="52315">MKGNNGQAAKKRMLHRFMIGGGVCLICIGALALVSTGLVAGNGGTSRQLLRSDNVERVKEGVHKLQDKARKFRNDLHKQHHEDFNEAEMIEKILEAEIHLVSLGLNEEELSRSHPSSYAGVYGHFCKLNFAAHKKDPAAVPMFRDLVSHSPDCDIEDVFKIDLKKIAELARHRDQIAVENEEPIPKVLNLTTVAFHESRCGSTLVANALLAMDPAKHRTYSESQPGSQALKSTCGDNYNRCTVDQAAAILKDTVYMMSRSNDPQEERVFFKFQSITTKNIEVFQKAFPQVPWLFVYRDPVQVMMSHIKDDPTLKYAKCVQTQSHHPPKDIKQIAKSHGRDAKTMAREEYCAAHLAAISEAAVHRLNDYAIPMNYDGLIQHLYEDVLPRIWGRALTSTETANIQKVSQTYSKGRGKRHVDFKGDSEAKEHAASDAVKEAAALILKPSYDTLESFQPKLMERDLPVATS</sequence>
<dbReference type="EMBL" id="CAKOGP040002091">
    <property type="protein sequence ID" value="CAJ1961351.1"/>
    <property type="molecule type" value="Genomic_DNA"/>
</dbReference>
<comment type="caution">
    <text evidence="1">The sequence shown here is derived from an EMBL/GenBank/DDBJ whole genome shotgun (WGS) entry which is preliminary data.</text>
</comment>
<accession>A0AAD2G6H3</accession>
<organism evidence="1 2">
    <name type="scientific">Cylindrotheca closterium</name>
    <dbReference type="NCBI Taxonomy" id="2856"/>
    <lineage>
        <taxon>Eukaryota</taxon>
        <taxon>Sar</taxon>
        <taxon>Stramenopiles</taxon>
        <taxon>Ochrophyta</taxon>
        <taxon>Bacillariophyta</taxon>
        <taxon>Bacillariophyceae</taxon>
        <taxon>Bacillariophycidae</taxon>
        <taxon>Bacillariales</taxon>
        <taxon>Bacillariaceae</taxon>
        <taxon>Cylindrotheca</taxon>
    </lineage>
</organism>
<dbReference type="Proteomes" id="UP001295423">
    <property type="component" value="Unassembled WGS sequence"/>
</dbReference>
<protein>
    <submittedName>
        <fullName evidence="1">Uncharacterized protein</fullName>
    </submittedName>
</protein>
<reference evidence="1" key="1">
    <citation type="submission" date="2023-08" db="EMBL/GenBank/DDBJ databases">
        <authorList>
            <person name="Audoor S."/>
            <person name="Bilcke G."/>
        </authorList>
    </citation>
    <scope>NUCLEOTIDE SEQUENCE</scope>
</reference>